<protein>
    <recommendedName>
        <fullName evidence="1">Alpha-ketoglutarate-dependent dioxygenase AlkB-like domain-containing protein</fullName>
    </recommendedName>
</protein>
<evidence type="ECO:0000313" key="2">
    <source>
        <dbReference type="EMBL" id="ORY43020.1"/>
    </source>
</evidence>
<dbReference type="InterPro" id="IPR037151">
    <property type="entry name" value="AlkB-like_sf"/>
</dbReference>
<dbReference type="Proteomes" id="UP000193642">
    <property type="component" value="Unassembled WGS sequence"/>
</dbReference>
<dbReference type="PANTHER" id="PTHR12463">
    <property type="entry name" value="OXYGENASE-RELATED"/>
    <property type="match status" value="1"/>
</dbReference>
<dbReference type="EMBL" id="MCGO01000026">
    <property type="protein sequence ID" value="ORY43020.1"/>
    <property type="molecule type" value="Genomic_DNA"/>
</dbReference>
<dbReference type="OrthoDB" id="271595at2759"/>
<sequence>MRQSLVCRFVQSHVCFRTLKPDIGSSLWTAPIQKIGSLCVKSPVPNVKLPQGLWYVPDVLSLAQESRILQTINETPFDESSIRRRLQFHGEVTMAHQSHPHIHIHTLHARHPSSQLLVNEYLGNTGLSCHLEDPLAFGHYIYTISLINPVWMDLKPILNDSDTSNTNTIPKQRSENTVDGVNPLLPMRILLEPRSVLILAGNARYRWMHGITKTKSVQLPGGMESVPRDEGYRRISLTLRYLREGRKKVQCDSFDWVS</sequence>
<name>A0A1Y2C7L5_9FUNG</name>
<dbReference type="AlphaFoldDB" id="A0A1Y2C7L5"/>
<dbReference type="Gene3D" id="2.60.120.590">
    <property type="entry name" value="Alpha-ketoglutarate-dependent dioxygenase AlkB-like"/>
    <property type="match status" value="1"/>
</dbReference>
<evidence type="ECO:0000259" key="1">
    <source>
        <dbReference type="Pfam" id="PF13532"/>
    </source>
</evidence>
<dbReference type="Pfam" id="PF13532">
    <property type="entry name" value="2OG-FeII_Oxy_2"/>
    <property type="match status" value="1"/>
</dbReference>
<reference evidence="2 3" key="1">
    <citation type="submission" date="2016-07" db="EMBL/GenBank/DDBJ databases">
        <title>Pervasive Adenine N6-methylation of Active Genes in Fungi.</title>
        <authorList>
            <consortium name="DOE Joint Genome Institute"/>
            <person name="Mondo S.J."/>
            <person name="Dannebaum R.O."/>
            <person name="Kuo R.C."/>
            <person name="Labutti K."/>
            <person name="Haridas S."/>
            <person name="Kuo A."/>
            <person name="Salamov A."/>
            <person name="Ahrendt S.R."/>
            <person name="Lipzen A."/>
            <person name="Sullivan W."/>
            <person name="Andreopoulos W.B."/>
            <person name="Clum A."/>
            <person name="Lindquist E."/>
            <person name="Daum C."/>
            <person name="Ramamoorthy G.K."/>
            <person name="Gryganskyi A."/>
            <person name="Culley D."/>
            <person name="Magnuson J.K."/>
            <person name="James T.Y."/>
            <person name="O'Malley M.A."/>
            <person name="Stajich J.E."/>
            <person name="Spatafora J.W."/>
            <person name="Visel A."/>
            <person name="Grigoriev I.V."/>
        </authorList>
    </citation>
    <scope>NUCLEOTIDE SEQUENCE [LARGE SCALE GENOMIC DNA]</scope>
    <source>
        <strain evidence="2 3">JEL800</strain>
    </source>
</reference>
<feature type="domain" description="Alpha-ketoglutarate-dependent dioxygenase AlkB-like" evidence="1">
    <location>
        <begin position="112"/>
        <end position="240"/>
    </location>
</feature>
<dbReference type="GO" id="GO:0070988">
    <property type="term" value="P:demethylation"/>
    <property type="evidence" value="ECO:0007669"/>
    <property type="project" value="InterPro"/>
</dbReference>
<evidence type="ECO:0000313" key="3">
    <source>
        <dbReference type="Proteomes" id="UP000193642"/>
    </source>
</evidence>
<dbReference type="GO" id="GO:0016491">
    <property type="term" value="F:oxidoreductase activity"/>
    <property type="evidence" value="ECO:0007669"/>
    <property type="project" value="TreeGrafter"/>
</dbReference>
<proteinExistence type="predicted"/>
<dbReference type="PANTHER" id="PTHR12463:SF1">
    <property type="entry name" value="2-OXOGLUTARATE AND FE-DEPENDENT OXYGENASE FAMILY PROTEIN"/>
    <property type="match status" value="1"/>
</dbReference>
<gene>
    <name evidence="2" type="ORF">BCR33DRAFT_717747</name>
</gene>
<dbReference type="GO" id="GO:0032451">
    <property type="term" value="F:demethylase activity"/>
    <property type="evidence" value="ECO:0007669"/>
    <property type="project" value="TreeGrafter"/>
</dbReference>
<organism evidence="2 3">
    <name type="scientific">Rhizoclosmatium globosum</name>
    <dbReference type="NCBI Taxonomy" id="329046"/>
    <lineage>
        <taxon>Eukaryota</taxon>
        <taxon>Fungi</taxon>
        <taxon>Fungi incertae sedis</taxon>
        <taxon>Chytridiomycota</taxon>
        <taxon>Chytridiomycota incertae sedis</taxon>
        <taxon>Chytridiomycetes</taxon>
        <taxon>Chytridiales</taxon>
        <taxon>Chytriomycetaceae</taxon>
        <taxon>Rhizoclosmatium</taxon>
    </lineage>
</organism>
<dbReference type="STRING" id="329046.A0A1Y2C7L5"/>
<accession>A0A1Y2C7L5</accession>
<dbReference type="SUPFAM" id="SSF51197">
    <property type="entry name" value="Clavaminate synthase-like"/>
    <property type="match status" value="1"/>
</dbReference>
<dbReference type="InterPro" id="IPR032857">
    <property type="entry name" value="ALKBH4"/>
</dbReference>
<dbReference type="InterPro" id="IPR027450">
    <property type="entry name" value="AlkB-like"/>
</dbReference>
<comment type="caution">
    <text evidence="2">The sequence shown here is derived from an EMBL/GenBank/DDBJ whole genome shotgun (WGS) entry which is preliminary data.</text>
</comment>
<keyword evidence="3" id="KW-1185">Reference proteome</keyword>